<dbReference type="AlphaFoldDB" id="A0A0E2LQT6"/>
<protein>
    <submittedName>
        <fullName evidence="1">Uncharacterized protein</fullName>
    </submittedName>
</protein>
<accession>A0A0E2LQT6</accession>
<dbReference type="HOGENOM" id="CLU_3203372_0_0_10"/>
<reference evidence="1 2" key="1">
    <citation type="submission" date="2013-06" db="EMBL/GenBank/DDBJ databases">
        <authorList>
            <person name="Weinstock G."/>
            <person name="Sodergren E."/>
            <person name="Lobos E.A."/>
            <person name="Fulton L."/>
            <person name="Fulton R."/>
            <person name="Courtney L."/>
            <person name="Fronick C."/>
            <person name="O'Laughlin M."/>
            <person name="Godfrey J."/>
            <person name="Wilson R.M."/>
            <person name="Miner T."/>
            <person name="Farmer C."/>
            <person name="Delehaunty K."/>
            <person name="Cordes M."/>
            <person name="Minx P."/>
            <person name="Tomlinson C."/>
            <person name="Chen J."/>
            <person name="Wollam A."/>
            <person name="Pepin K.H."/>
            <person name="Bhonagiri V."/>
            <person name="Zhang X."/>
            <person name="Warren W."/>
            <person name="Mitreva M."/>
            <person name="Mardis E.R."/>
            <person name="Wilson R.K."/>
        </authorList>
    </citation>
    <scope>NUCLEOTIDE SEQUENCE [LARGE SCALE GENOMIC DNA]</scope>
    <source>
        <strain evidence="1 2">F0570</strain>
    </source>
</reference>
<organism evidence="1 2">
    <name type="scientific">Porphyromonas gingivalis F0570</name>
    <dbReference type="NCBI Taxonomy" id="1227271"/>
    <lineage>
        <taxon>Bacteria</taxon>
        <taxon>Pseudomonadati</taxon>
        <taxon>Bacteroidota</taxon>
        <taxon>Bacteroidia</taxon>
        <taxon>Bacteroidales</taxon>
        <taxon>Porphyromonadaceae</taxon>
        <taxon>Porphyromonas</taxon>
    </lineage>
</organism>
<proteinExistence type="predicted"/>
<dbReference type="Proteomes" id="UP000016630">
    <property type="component" value="Unassembled WGS sequence"/>
</dbReference>
<sequence>MHPYSAGLYRKKVFTLFANYKWQQISTLEAIASTLILCRVEIIVS</sequence>
<dbReference type="EMBL" id="AWUW01000069">
    <property type="protein sequence ID" value="ERJ66804.1"/>
    <property type="molecule type" value="Genomic_DNA"/>
</dbReference>
<evidence type="ECO:0000313" key="1">
    <source>
        <dbReference type="EMBL" id="ERJ66804.1"/>
    </source>
</evidence>
<name>A0A0E2LQT6_PORGN</name>
<evidence type="ECO:0000313" key="2">
    <source>
        <dbReference type="Proteomes" id="UP000016630"/>
    </source>
</evidence>
<gene>
    <name evidence="1" type="ORF">HMPREF1555_00973</name>
</gene>
<comment type="caution">
    <text evidence="1">The sequence shown here is derived from an EMBL/GenBank/DDBJ whole genome shotgun (WGS) entry which is preliminary data.</text>
</comment>